<dbReference type="PRINTS" id="PR01543">
    <property type="entry name" value="ANATRNSFRASE"/>
</dbReference>
<dbReference type="AlphaFoldDB" id="A0A2K9NCU4"/>
<dbReference type="PANTHER" id="PTHR11786:SF0">
    <property type="entry name" value="ARYLAMINE N-ACETYLTRANSFERASE 4-RELATED"/>
    <property type="match status" value="1"/>
</dbReference>
<dbReference type="PANTHER" id="PTHR11786">
    <property type="entry name" value="N-HYDROXYARYLAMINE O-ACETYLTRANSFERASE"/>
    <property type="match status" value="1"/>
</dbReference>
<name>A0A2K9NCU4_9PROT</name>
<sequence>MLSRFARMPATMPDNHSDPFDLEAYLARVGHDGPAVADLATLRAIHIGHVGTIPFENLDIQMGLPIRLEPDAILAKLVRRRRGGYCFEQNSLLSMALTAIGFDVTRRVARVRMGGDPGGRSHLMLLVTIAGQAYVCDVGFGGSCLAEPLPLIAGEYDSAGDRWRLRTSDWSPGWELEVWRDGCWFGLYWFGQEEVVEYDLIFGNHYTSTHPASRFVQNRVAARTTLTERHTLLNGLYRRRLRGELVEEMQITDEATFRHILVERFMIDLPEGAVLKPIEGIAP</sequence>
<dbReference type="SUPFAM" id="SSF54001">
    <property type="entry name" value="Cysteine proteinases"/>
    <property type="match status" value="1"/>
</dbReference>
<comment type="similarity">
    <text evidence="1 2">Belongs to the arylamine N-acetyltransferase family.</text>
</comment>
<evidence type="ECO:0000256" key="1">
    <source>
        <dbReference type="ARBA" id="ARBA00006547"/>
    </source>
</evidence>
<dbReference type="InterPro" id="IPR001447">
    <property type="entry name" value="Arylamine_N-AcTrfase"/>
</dbReference>
<dbReference type="GO" id="GO:0016407">
    <property type="term" value="F:acetyltransferase activity"/>
    <property type="evidence" value="ECO:0007669"/>
    <property type="project" value="InterPro"/>
</dbReference>
<dbReference type="Gene3D" id="3.30.2140.10">
    <property type="entry name" value="Arylamine N-acetyltransferase"/>
    <property type="match status" value="1"/>
</dbReference>
<evidence type="ECO:0000256" key="2">
    <source>
        <dbReference type="RuleBase" id="RU003452"/>
    </source>
</evidence>
<dbReference type="Pfam" id="PF00797">
    <property type="entry name" value="Acetyltransf_2"/>
    <property type="match status" value="1"/>
</dbReference>
<evidence type="ECO:0000313" key="4">
    <source>
        <dbReference type="Proteomes" id="UP000234752"/>
    </source>
</evidence>
<organism evidence="3 4">
    <name type="scientific">Niveispirillum cyanobacteriorum</name>
    <dbReference type="NCBI Taxonomy" id="1612173"/>
    <lineage>
        <taxon>Bacteria</taxon>
        <taxon>Pseudomonadati</taxon>
        <taxon>Pseudomonadota</taxon>
        <taxon>Alphaproteobacteria</taxon>
        <taxon>Rhodospirillales</taxon>
        <taxon>Azospirillaceae</taxon>
        <taxon>Niveispirillum</taxon>
    </lineage>
</organism>
<evidence type="ECO:0000313" key="3">
    <source>
        <dbReference type="EMBL" id="AUN30909.1"/>
    </source>
</evidence>
<dbReference type="Gene3D" id="2.40.128.150">
    <property type="entry name" value="Cysteine proteinases"/>
    <property type="match status" value="1"/>
</dbReference>
<dbReference type="EMBL" id="CP025611">
    <property type="protein sequence ID" value="AUN30909.1"/>
    <property type="molecule type" value="Genomic_DNA"/>
</dbReference>
<proteinExistence type="inferred from homology"/>
<keyword evidence="4" id="KW-1185">Reference proteome</keyword>
<gene>
    <name evidence="3" type="ORF">C0V82_12160</name>
</gene>
<accession>A0A2K9NCU4</accession>
<dbReference type="KEGG" id="ncb:C0V82_12160"/>
<reference evidence="3 4" key="1">
    <citation type="submission" date="2017-12" db="EMBL/GenBank/DDBJ databases">
        <title>Genomes of bacteria within cyanobacterial aggregates.</title>
        <authorList>
            <person name="Cai H."/>
        </authorList>
    </citation>
    <scope>NUCLEOTIDE SEQUENCE [LARGE SCALE GENOMIC DNA]</scope>
    <source>
        <strain evidence="3 4">TH16</strain>
    </source>
</reference>
<protein>
    <submittedName>
        <fullName evidence="3">Arylamine N-acetyltransferase</fullName>
    </submittedName>
</protein>
<dbReference type="InterPro" id="IPR038765">
    <property type="entry name" value="Papain-like_cys_pep_sf"/>
</dbReference>
<dbReference type="Proteomes" id="UP000234752">
    <property type="component" value="Chromosome eg_1"/>
</dbReference>
<keyword evidence="3" id="KW-0808">Transferase</keyword>